<feature type="region of interest" description="Disordered" evidence="1">
    <location>
        <begin position="62"/>
        <end position="92"/>
    </location>
</feature>
<organism evidence="2 3">
    <name type="scientific">Digitaria exilis</name>
    <dbReference type="NCBI Taxonomy" id="1010633"/>
    <lineage>
        <taxon>Eukaryota</taxon>
        <taxon>Viridiplantae</taxon>
        <taxon>Streptophyta</taxon>
        <taxon>Embryophyta</taxon>
        <taxon>Tracheophyta</taxon>
        <taxon>Spermatophyta</taxon>
        <taxon>Magnoliopsida</taxon>
        <taxon>Liliopsida</taxon>
        <taxon>Poales</taxon>
        <taxon>Poaceae</taxon>
        <taxon>PACMAD clade</taxon>
        <taxon>Panicoideae</taxon>
        <taxon>Panicodae</taxon>
        <taxon>Paniceae</taxon>
        <taxon>Anthephorinae</taxon>
        <taxon>Digitaria</taxon>
    </lineage>
</organism>
<feature type="region of interest" description="Disordered" evidence="1">
    <location>
        <begin position="106"/>
        <end position="187"/>
    </location>
</feature>
<feature type="compositionally biased region" description="Basic residues" evidence="1">
    <location>
        <begin position="156"/>
        <end position="170"/>
    </location>
</feature>
<proteinExistence type="predicted"/>
<reference evidence="2" key="1">
    <citation type="submission" date="2020-07" db="EMBL/GenBank/DDBJ databases">
        <title>Genome sequence and genetic diversity analysis of an under-domesticated orphan crop, white fonio (Digitaria exilis).</title>
        <authorList>
            <person name="Bennetzen J.L."/>
            <person name="Chen S."/>
            <person name="Ma X."/>
            <person name="Wang X."/>
            <person name="Yssel A.E.J."/>
            <person name="Chaluvadi S.R."/>
            <person name="Johnson M."/>
            <person name="Gangashetty P."/>
            <person name="Hamidou F."/>
            <person name="Sanogo M.D."/>
            <person name="Zwaenepoel A."/>
            <person name="Wallace J."/>
            <person name="Van De Peer Y."/>
            <person name="Van Deynze A."/>
        </authorList>
    </citation>
    <scope>NUCLEOTIDE SEQUENCE</scope>
    <source>
        <tissue evidence="2">Leaves</tissue>
    </source>
</reference>
<dbReference type="EMBL" id="JACEFO010002379">
    <property type="protein sequence ID" value="KAF8663055.1"/>
    <property type="molecule type" value="Genomic_DNA"/>
</dbReference>
<evidence type="ECO:0000313" key="3">
    <source>
        <dbReference type="Proteomes" id="UP000636709"/>
    </source>
</evidence>
<evidence type="ECO:0000313" key="2">
    <source>
        <dbReference type="EMBL" id="KAF8663055.1"/>
    </source>
</evidence>
<evidence type="ECO:0000256" key="1">
    <source>
        <dbReference type="SAM" id="MobiDB-lite"/>
    </source>
</evidence>
<keyword evidence="3" id="KW-1185">Reference proteome</keyword>
<comment type="caution">
    <text evidence="2">The sequence shown here is derived from an EMBL/GenBank/DDBJ whole genome shotgun (WGS) entry which is preliminary data.</text>
</comment>
<feature type="compositionally biased region" description="Low complexity" evidence="1">
    <location>
        <begin position="71"/>
        <end position="92"/>
    </location>
</feature>
<sequence length="187" mass="19899">MQEWREVADRVRNTLLPIAVGTRTSHFLALVKAANLKLSTHLNFSRVILRGDTDPEIIYAAIPRLPPRTPTPSTSSSSPATSTTASERSTPWPAACSCSTACASASPTATRGGRPGSATTPPPYGTPTSRCSGCAAPPRGSRRCWTPTTRPCRSLPGHRHGSRGSRRPRASRAAPSTGSPRRRSWCA</sequence>
<gene>
    <name evidence="2" type="ORF">HU200_055647</name>
</gene>
<protein>
    <submittedName>
        <fullName evidence="2">Uncharacterized protein</fullName>
    </submittedName>
</protein>
<feature type="compositionally biased region" description="Low complexity" evidence="1">
    <location>
        <begin position="143"/>
        <end position="155"/>
    </location>
</feature>
<accession>A0A835AGR9</accession>
<name>A0A835AGR9_9POAL</name>
<dbReference type="Proteomes" id="UP000636709">
    <property type="component" value="Unassembled WGS sequence"/>
</dbReference>
<dbReference type="AlphaFoldDB" id="A0A835AGR9"/>